<feature type="transmembrane region" description="Helical" evidence="1">
    <location>
        <begin position="305"/>
        <end position="325"/>
    </location>
</feature>
<keyword evidence="4" id="KW-1185">Reference proteome</keyword>
<protein>
    <submittedName>
        <fullName evidence="3">Diguanylate cyclase (GGDEF) domain-containing protein</fullName>
    </submittedName>
</protein>
<dbReference type="GO" id="GO:0043709">
    <property type="term" value="P:cell adhesion involved in single-species biofilm formation"/>
    <property type="evidence" value="ECO:0007669"/>
    <property type="project" value="TreeGrafter"/>
</dbReference>
<dbReference type="SMART" id="SM00267">
    <property type="entry name" value="GGDEF"/>
    <property type="match status" value="1"/>
</dbReference>
<feature type="transmembrane region" description="Helical" evidence="1">
    <location>
        <begin position="247"/>
        <end position="264"/>
    </location>
</feature>
<proteinExistence type="predicted"/>
<feature type="transmembrane region" description="Helical" evidence="1">
    <location>
        <begin position="337"/>
        <end position="359"/>
    </location>
</feature>
<evidence type="ECO:0000259" key="2">
    <source>
        <dbReference type="PROSITE" id="PS50887"/>
    </source>
</evidence>
<keyword evidence="1" id="KW-0472">Membrane</keyword>
<accession>A0A1I0CJA9</accession>
<feature type="transmembrane region" description="Helical" evidence="1">
    <location>
        <begin position="276"/>
        <end position="293"/>
    </location>
</feature>
<dbReference type="AlphaFoldDB" id="A0A1I0CJA9"/>
<dbReference type="GO" id="GO:0005886">
    <property type="term" value="C:plasma membrane"/>
    <property type="evidence" value="ECO:0007669"/>
    <property type="project" value="TreeGrafter"/>
</dbReference>
<dbReference type="PANTHER" id="PTHR45138:SF9">
    <property type="entry name" value="DIGUANYLATE CYCLASE DGCM-RELATED"/>
    <property type="match status" value="1"/>
</dbReference>
<dbReference type="PROSITE" id="PS50887">
    <property type="entry name" value="GGDEF"/>
    <property type="match status" value="1"/>
</dbReference>
<dbReference type="InterPro" id="IPR043128">
    <property type="entry name" value="Rev_trsase/Diguanyl_cyclase"/>
</dbReference>
<dbReference type="InterPro" id="IPR000160">
    <property type="entry name" value="GGDEF_dom"/>
</dbReference>
<organism evidence="3 4">
    <name type="scientific">[Clostridium] polysaccharolyticum</name>
    <dbReference type="NCBI Taxonomy" id="29364"/>
    <lineage>
        <taxon>Bacteria</taxon>
        <taxon>Bacillati</taxon>
        <taxon>Bacillota</taxon>
        <taxon>Clostridia</taxon>
        <taxon>Lachnospirales</taxon>
        <taxon>Lachnospiraceae</taxon>
    </lineage>
</organism>
<dbReference type="Pfam" id="PF00990">
    <property type="entry name" value="GGDEF"/>
    <property type="match status" value="1"/>
</dbReference>
<evidence type="ECO:0000313" key="3">
    <source>
        <dbReference type="EMBL" id="SET19252.1"/>
    </source>
</evidence>
<sequence>MKEKLNEVWRTVWCIYGIMLVLTLILLIIANRKYKMESPVEQQYKETFSFMDGWVDERGNRANLENLYQKGRRKEKKEYSVYHRIPNQIKEGYTLNITAKNILYHFYVDDVLLEDVYSPKTQEVENSFGRKYSIIPIEKYMGGKTLEMRFELVYAGKSATFLDMSLGLPQGYWLHFAKEKTLSVLTCMLFLFVSVLLIIVDIPINIMNKKNHELLALGLLSLAVGLWGLMSTHVVELFSGDGRTTQIAESLFLSLIVLPLFFYIRYSMGFIHYKELKVYTLLSFTEFLSVWILEITDVADVQKTLICTHIMLALGVLILISLVFRKNNTYQERKGSDFYHVFRCLGLISLLAGTVIDIFRYYLSNVADDTIYVRLGLLLFIICFGVASLEKIIHAVRIGAKAEFISQLAYQDGLTNLSNRTAFKERMDSIQLDQENAAILMFDVNNLKVVNDTLGHQYGDEMLVKSSRIILNAFEEIGGECYRIGGDEFVVILAKEDLYETLTSGLKRFKDNVKQYNAKEQLKYQIRIAYGYATSLEEPCTMKQMYETADRRMYECKKRMKASMPEDNIIHR</sequence>
<evidence type="ECO:0000313" key="4">
    <source>
        <dbReference type="Proteomes" id="UP000199800"/>
    </source>
</evidence>
<dbReference type="OrthoDB" id="9804955at2"/>
<dbReference type="NCBIfam" id="TIGR00254">
    <property type="entry name" value="GGDEF"/>
    <property type="match status" value="1"/>
</dbReference>
<evidence type="ECO:0000256" key="1">
    <source>
        <dbReference type="SAM" id="Phobius"/>
    </source>
</evidence>
<reference evidence="3 4" key="1">
    <citation type="submission" date="2016-10" db="EMBL/GenBank/DDBJ databases">
        <authorList>
            <person name="de Groot N.N."/>
        </authorList>
    </citation>
    <scope>NUCLEOTIDE SEQUENCE [LARGE SCALE GENOMIC DNA]</scope>
    <source>
        <strain evidence="3 4">DSM 1801</strain>
    </source>
</reference>
<dbReference type="InterPro" id="IPR050469">
    <property type="entry name" value="Diguanylate_Cyclase"/>
</dbReference>
<dbReference type="GO" id="GO:0052621">
    <property type="term" value="F:diguanylate cyclase activity"/>
    <property type="evidence" value="ECO:0007669"/>
    <property type="project" value="TreeGrafter"/>
</dbReference>
<dbReference type="GO" id="GO:1902201">
    <property type="term" value="P:negative regulation of bacterial-type flagellum-dependent cell motility"/>
    <property type="evidence" value="ECO:0007669"/>
    <property type="project" value="TreeGrafter"/>
</dbReference>
<dbReference type="InterPro" id="IPR029787">
    <property type="entry name" value="Nucleotide_cyclase"/>
</dbReference>
<dbReference type="EMBL" id="FOHN01000010">
    <property type="protein sequence ID" value="SET19252.1"/>
    <property type="molecule type" value="Genomic_DNA"/>
</dbReference>
<dbReference type="RefSeq" id="WP_092477755.1">
    <property type="nucleotide sequence ID" value="NZ_FOHN01000010.1"/>
</dbReference>
<dbReference type="Gene3D" id="3.30.70.270">
    <property type="match status" value="1"/>
</dbReference>
<dbReference type="STRING" id="29364.SAMN04487772_11023"/>
<feature type="transmembrane region" description="Helical" evidence="1">
    <location>
        <begin position="12"/>
        <end position="30"/>
    </location>
</feature>
<feature type="transmembrane region" description="Helical" evidence="1">
    <location>
        <begin position="214"/>
        <end position="235"/>
    </location>
</feature>
<gene>
    <name evidence="3" type="ORF">SAMN04487772_11023</name>
</gene>
<dbReference type="SUPFAM" id="SSF55073">
    <property type="entry name" value="Nucleotide cyclase"/>
    <property type="match status" value="1"/>
</dbReference>
<dbReference type="PANTHER" id="PTHR45138">
    <property type="entry name" value="REGULATORY COMPONENTS OF SENSORY TRANSDUCTION SYSTEM"/>
    <property type="match status" value="1"/>
</dbReference>
<dbReference type="CDD" id="cd01949">
    <property type="entry name" value="GGDEF"/>
    <property type="match status" value="1"/>
</dbReference>
<keyword evidence="1" id="KW-0812">Transmembrane</keyword>
<feature type="transmembrane region" description="Helical" evidence="1">
    <location>
        <begin position="371"/>
        <end position="389"/>
    </location>
</feature>
<feature type="transmembrane region" description="Helical" evidence="1">
    <location>
        <begin position="182"/>
        <end position="202"/>
    </location>
</feature>
<feature type="domain" description="GGDEF" evidence="2">
    <location>
        <begin position="435"/>
        <end position="572"/>
    </location>
</feature>
<keyword evidence="1" id="KW-1133">Transmembrane helix</keyword>
<name>A0A1I0CJA9_9FIRM</name>
<dbReference type="Proteomes" id="UP000199800">
    <property type="component" value="Unassembled WGS sequence"/>
</dbReference>